<comment type="caution">
    <text evidence="2">The sequence shown here is derived from an EMBL/GenBank/DDBJ whole genome shotgun (WGS) entry which is preliminary data.</text>
</comment>
<accession>A0A6V8K2C8</accession>
<proteinExistence type="predicted"/>
<dbReference type="Gene3D" id="3.40.50.300">
    <property type="entry name" value="P-loop containing nucleotide triphosphate hydrolases"/>
    <property type="match status" value="1"/>
</dbReference>
<dbReference type="Proteomes" id="UP000482800">
    <property type="component" value="Unassembled WGS sequence"/>
</dbReference>
<dbReference type="AlphaFoldDB" id="A0A6V8K2C8"/>
<protein>
    <recommendedName>
        <fullName evidence="1">NB-ARC domain-containing protein</fullName>
    </recommendedName>
</protein>
<dbReference type="RefSeq" id="WP_173053345.1">
    <property type="nucleotide sequence ID" value="NZ_BLPF01000001.1"/>
</dbReference>
<reference evidence="2 3" key="1">
    <citation type="submission" date="2020-03" db="EMBL/GenBank/DDBJ databases">
        <title>Whole genome shotgun sequence of Phytohabitans houttuyneae NBRC 108639.</title>
        <authorList>
            <person name="Komaki H."/>
            <person name="Tamura T."/>
        </authorList>
    </citation>
    <scope>NUCLEOTIDE SEQUENCE [LARGE SCALE GENOMIC DNA]</scope>
    <source>
        <strain evidence="2 3">NBRC 108639</strain>
    </source>
</reference>
<dbReference type="PANTHER" id="PTHR47691">
    <property type="entry name" value="REGULATOR-RELATED"/>
    <property type="match status" value="1"/>
</dbReference>
<keyword evidence="3" id="KW-1185">Reference proteome</keyword>
<evidence type="ECO:0000259" key="1">
    <source>
        <dbReference type="Pfam" id="PF00931"/>
    </source>
</evidence>
<reference evidence="2 3" key="2">
    <citation type="submission" date="2020-03" db="EMBL/GenBank/DDBJ databases">
        <authorList>
            <person name="Ichikawa N."/>
            <person name="Kimura A."/>
            <person name="Kitahashi Y."/>
            <person name="Uohara A."/>
        </authorList>
    </citation>
    <scope>NUCLEOTIDE SEQUENCE [LARGE SCALE GENOMIC DNA]</scope>
    <source>
        <strain evidence="2 3">NBRC 108639</strain>
    </source>
</reference>
<dbReference type="InterPro" id="IPR027417">
    <property type="entry name" value="P-loop_NTPase"/>
</dbReference>
<dbReference type="EMBL" id="BLPF01000001">
    <property type="protein sequence ID" value="GFJ76448.1"/>
    <property type="molecule type" value="Genomic_DNA"/>
</dbReference>
<organism evidence="2 3">
    <name type="scientific">Phytohabitans houttuyneae</name>
    <dbReference type="NCBI Taxonomy" id="1076126"/>
    <lineage>
        <taxon>Bacteria</taxon>
        <taxon>Bacillati</taxon>
        <taxon>Actinomycetota</taxon>
        <taxon>Actinomycetes</taxon>
        <taxon>Micromonosporales</taxon>
        <taxon>Micromonosporaceae</taxon>
    </lineage>
</organism>
<dbReference type="GO" id="GO:0043531">
    <property type="term" value="F:ADP binding"/>
    <property type="evidence" value="ECO:0007669"/>
    <property type="project" value="InterPro"/>
</dbReference>
<feature type="domain" description="NB-ARC" evidence="1">
    <location>
        <begin position="64"/>
        <end position="173"/>
    </location>
</feature>
<evidence type="ECO:0000313" key="3">
    <source>
        <dbReference type="Proteomes" id="UP000482800"/>
    </source>
</evidence>
<gene>
    <name evidence="2" type="ORF">Phou_006280</name>
</gene>
<name>A0A6V8K2C8_9ACTN</name>
<dbReference type="PANTHER" id="PTHR47691:SF3">
    <property type="entry name" value="HTH-TYPE TRANSCRIPTIONAL REGULATOR RV0890C-RELATED"/>
    <property type="match status" value="1"/>
</dbReference>
<dbReference type="InterPro" id="IPR002182">
    <property type="entry name" value="NB-ARC"/>
</dbReference>
<sequence length="198" mass="21426">MQTGNNARAQVLSGGVSLGTPGEIPAPPAGLVGLPKPARRVFVGRADPLDELDELVRAGAGVVAQAVHGLGGVGKTELALQYAHRHYDRYRVVWWVAAETPETVEAGLAQLAFRLHPGVQVIATQTEAATWAVGWLQSHDGWLLVLDNVEHRRQVEPLLGQLSRGHVLITTRRDVGWEDITDGCLRLDVLPPRPRSPC</sequence>
<evidence type="ECO:0000313" key="2">
    <source>
        <dbReference type="EMBL" id="GFJ76448.1"/>
    </source>
</evidence>
<dbReference type="SUPFAM" id="SSF52540">
    <property type="entry name" value="P-loop containing nucleoside triphosphate hydrolases"/>
    <property type="match status" value="1"/>
</dbReference>
<dbReference type="Pfam" id="PF00931">
    <property type="entry name" value="NB-ARC"/>
    <property type="match status" value="1"/>
</dbReference>